<evidence type="ECO:0000313" key="1">
    <source>
        <dbReference type="EMBL" id="EJX05010.1"/>
    </source>
</evidence>
<dbReference type="EMBL" id="AMCI01001610">
    <property type="protein sequence ID" value="EJX05010.1"/>
    <property type="molecule type" value="Genomic_DNA"/>
</dbReference>
<proteinExistence type="predicted"/>
<name>J9GWJ7_9ZZZZ</name>
<protein>
    <submittedName>
        <fullName evidence="1">Uncharacterized protein</fullName>
    </submittedName>
</protein>
<comment type="caution">
    <text evidence="1">The sequence shown here is derived from an EMBL/GenBank/DDBJ whole genome shotgun (WGS) entry which is preliminary data.</text>
</comment>
<dbReference type="AlphaFoldDB" id="J9GWJ7"/>
<accession>J9GWJ7</accession>
<sequence length="98" mass="11075">MHAIIAEIIAIKYFARNTHLVIGLTFHAIHINAYNVICILGRHLAVAATQVLAQFVKSFRSINELYLVVLFVIAQQPYIGTNTRIVENIVRQLYNGIN</sequence>
<reference evidence="1" key="1">
    <citation type="journal article" date="2012" name="PLoS ONE">
        <title>Gene sets for utilization of primary and secondary nutrition supplies in the distal gut of endangered iberian lynx.</title>
        <authorList>
            <person name="Alcaide M."/>
            <person name="Messina E."/>
            <person name="Richter M."/>
            <person name="Bargiela R."/>
            <person name="Peplies J."/>
            <person name="Huws S.A."/>
            <person name="Newbold C.J."/>
            <person name="Golyshin P.N."/>
            <person name="Simon M.A."/>
            <person name="Lopez G."/>
            <person name="Yakimov M.M."/>
            <person name="Ferrer M."/>
        </authorList>
    </citation>
    <scope>NUCLEOTIDE SEQUENCE</scope>
</reference>
<gene>
    <name evidence="1" type="ORF">EVA_06880</name>
</gene>
<organism evidence="1">
    <name type="scientific">gut metagenome</name>
    <dbReference type="NCBI Taxonomy" id="749906"/>
    <lineage>
        <taxon>unclassified sequences</taxon>
        <taxon>metagenomes</taxon>
        <taxon>organismal metagenomes</taxon>
    </lineage>
</organism>